<evidence type="ECO:0000256" key="6">
    <source>
        <dbReference type="PROSITE-ProRule" id="PRU01373"/>
    </source>
</evidence>
<dbReference type="InterPro" id="IPR050979">
    <property type="entry name" value="LD-transpeptidase"/>
</dbReference>
<feature type="active site" description="Nucleophile" evidence="6">
    <location>
        <position position="280"/>
    </location>
</feature>
<keyword evidence="8" id="KW-0472">Membrane</keyword>
<keyword evidence="11" id="KW-1185">Reference proteome</keyword>
<dbReference type="PANTHER" id="PTHR30582">
    <property type="entry name" value="L,D-TRANSPEPTIDASE"/>
    <property type="match status" value="1"/>
</dbReference>
<feature type="compositionally biased region" description="Polar residues" evidence="7">
    <location>
        <begin position="60"/>
        <end position="74"/>
    </location>
</feature>
<keyword evidence="5 6" id="KW-0961">Cell wall biogenesis/degradation</keyword>
<dbReference type="InterPro" id="IPR005490">
    <property type="entry name" value="LD_TPept_cat_dom"/>
</dbReference>
<organism evidence="10 11">
    <name type="scientific">Micromonospora gifhornensis</name>
    <dbReference type="NCBI Taxonomy" id="84594"/>
    <lineage>
        <taxon>Bacteria</taxon>
        <taxon>Bacillati</taxon>
        <taxon>Actinomycetota</taxon>
        <taxon>Actinomycetes</taxon>
        <taxon>Micromonosporales</taxon>
        <taxon>Micromonosporaceae</taxon>
        <taxon>Micromonospora</taxon>
    </lineage>
</organism>
<reference evidence="10 11" key="1">
    <citation type="submission" date="2021-01" db="EMBL/GenBank/DDBJ databases">
        <title>Whole genome shotgun sequence of Verrucosispora gifhornensis NBRC 16317.</title>
        <authorList>
            <person name="Komaki H."/>
            <person name="Tamura T."/>
        </authorList>
    </citation>
    <scope>NUCLEOTIDE SEQUENCE [LARGE SCALE GENOMIC DNA]</scope>
    <source>
        <strain evidence="10 11">NBRC 16317</strain>
    </source>
</reference>
<dbReference type="EMBL" id="BOPA01000002">
    <property type="protein sequence ID" value="GIJ13481.1"/>
    <property type="molecule type" value="Genomic_DNA"/>
</dbReference>
<evidence type="ECO:0000256" key="4">
    <source>
        <dbReference type="ARBA" id="ARBA00022984"/>
    </source>
</evidence>
<evidence type="ECO:0000256" key="7">
    <source>
        <dbReference type="SAM" id="MobiDB-lite"/>
    </source>
</evidence>
<dbReference type="Proteomes" id="UP000647860">
    <property type="component" value="Unassembled WGS sequence"/>
</dbReference>
<evidence type="ECO:0000256" key="2">
    <source>
        <dbReference type="ARBA" id="ARBA00022679"/>
    </source>
</evidence>
<evidence type="ECO:0000313" key="10">
    <source>
        <dbReference type="EMBL" id="GIJ13481.1"/>
    </source>
</evidence>
<feature type="region of interest" description="Disordered" evidence="7">
    <location>
        <begin position="52"/>
        <end position="85"/>
    </location>
</feature>
<comment type="caution">
    <text evidence="10">The sequence shown here is derived from an EMBL/GenBank/DDBJ whole genome shotgun (WGS) entry which is preliminary data.</text>
</comment>
<proteinExistence type="predicted"/>
<dbReference type="InterPro" id="IPR038063">
    <property type="entry name" value="Transpep_catalytic_dom"/>
</dbReference>
<gene>
    <name evidence="10" type="ORF">Vgi01_01650</name>
</gene>
<keyword evidence="2" id="KW-0808">Transferase</keyword>
<evidence type="ECO:0000256" key="1">
    <source>
        <dbReference type="ARBA" id="ARBA00004752"/>
    </source>
</evidence>
<dbReference type="Pfam" id="PF03734">
    <property type="entry name" value="YkuD"/>
    <property type="match status" value="1"/>
</dbReference>
<feature type="active site" description="Proton donor/acceptor" evidence="6">
    <location>
        <position position="264"/>
    </location>
</feature>
<dbReference type="Gene3D" id="2.40.440.10">
    <property type="entry name" value="L,D-transpeptidase catalytic domain-like"/>
    <property type="match status" value="1"/>
</dbReference>
<comment type="pathway">
    <text evidence="1 6">Cell wall biogenesis; peptidoglycan biosynthesis.</text>
</comment>
<keyword evidence="4 6" id="KW-0573">Peptidoglycan synthesis</keyword>
<name>A0ABQ4I6G2_9ACTN</name>
<evidence type="ECO:0000256" key="3">
    <source>
        <dbReference type="ARBA" id="ARBA00022960"/>
    </source>
</evidence>
<protein>
    <recommendedName>
        <fullName evidence="9">L,D-TPase catalytic domain-containing protein</fullName>
    </recommendedName>
</protein>
<keyword evidence="8" id="KW-0812">Transmembrane</keyword>
<evidence type="ECO:0000313" key="11">
    <source>
        <dbReference type="Proteomes" id="UP000647860"/>
    </source>
</evidence>
<dbReference type="SUPFAM" id="SSF141523">
    <property type="entry name" value="L,D-transpeptidase catalytic domain-like"/>
    <property type="match status" value="1"/>
</dbReference>
<keyword evidence="3 6" id="KW-0133">Cell shape</keyword>
<feature type="domain" description="L,D-TPase catalytic" evidence="9">
    <location>
        <begin position="182"/>
        <end position="304"/>
    </location>
</feature>
<dbReference type="PROSITE" id="PS52029">
    <property type="entry name" value="LD_TPASE"/>
    <property type="match status" value="1"/>
</dbReference>
<accession>A0ABQ4I6G2</accession>
<sequence length="314" mass="33156">MGVVGRVGRLGWVVVFGRFERGRRGAVAAVGVAVLVGGSAYAGWALTPSAGPAPVARPSDQVSAPTSSVPTESAETIAPAAPAPDHLPEIDYDPAPVGFPDDPDALDTTPLTEGVRPQRRLAAYDGPGGRPIAFLMPTISGVDLTVPVARREAGWTAVLLPSANRKLAWLPPGGFDTVELRDQIVVERVPYRLTWYRDGVAKRSWRVSLGQRGQETPLGRTFVLGRTPPPESVYGGVDIYALGSVPDDPESVPAGLRGAHIGIHTWYHDGELGRQTTNGCIRLTPSGQRLLLKEVPPGSPVTVVDTLPTPTPTA</sequence>
<evidence type="ECO:0000256" key="8">
    <source>
        <dbReference type="SAM" id="Phobius"/>
    </source>
</evidence>
<feature type="transmembrane region" description="Helical" evidence="8">
    <location>
        <begin position="26"/>
        <end position="46"/>
    </location>
</feature>
<dbReference type="CDD" id="cd16913">
    <property type="entry name" value="YkuD_like"/>
    <property type="match status" value="1"/>
</dbReference>
<keyword evidence="8" id="KW-1133">Transmembrane helix</keyword>
<evidence type="ECO:0000259" key="9">
    <source>
        <dbReference type="PROSITE" id="PS52029"/>
    </source>
</evidence>
<evidence type="ECO:0000256" key="5">
    <source>
        <dbReference type="ARBA" id="ARBA00023316"/>
    </source>
</evidence>